<reference evidence="1 2" key="2">
    <citation type="journal article" date="2015" name="Genome Announc.">
        <title>Complete Genome Sequence of Coriobacteriaceae Strain 68-1-3, a Novel Mucus-Degrading Isolate from the Swine Intestinal Tract.</title>
        <authorList>
            <person name="Looft T."/>
            <person name="Bayles D.O."/>
            <person name="Alt D.P."/>
            <person name="Stanton T.B."/>
        </authorList>
    </citation>
    <scope>NUCLEOTIDE SEQUENCE [LARGE SCALE GENOMIC DNA]</scope>
    <source>
        <strain evidence="1 2">68-1-3</strain>
    </source>
</reference>
<organism evidence="1 2">
    <name type="scientific">Berryella intestinalis</name>
    <dbReference type="NCBI Taxonomy" id="1531429"/>
    <lineage>
        <taxon>Bacteria</taxon>
        <taxon>Bacillati</taxon>
        <taxon>Actinomycetota</taxon>
        <taxon>Coriobacteriia</taxon>
        <taxon>Eggerthellales</taxon>
        <taxon>Eggerthellaceae</taxon>
        <taxon>Berryella</taxon>
    </lineage>
</organism>
<dbReference type="HOGENOM" id="CLU_2664835_0_0_11"/>
<dbReference type="AlphaFoldDB" id="A0A0A8B9A9"/>
<proteinExistence type="predicted"/>
<reference evidence="2" key="1">
    <citation type="submission" date="2014-08" db="EMBL/GenBank/DDBJ databases">
        <title>Coriobacteriaceae sp. complete genome.</title>
        <authorList>
            <person name="Looft T."/>
            <person name="Bayles D.O."/>
            <person name="Stanton T.B."/>
        </authorList>
    </citation>
    <scope>NUCLEOTIDE SEQUENCE [LARGE SCALE GENOMIC DNA]</scope>
    <source>
        <strain evidence="2">68-1-3</strain>
    </source>
</reference>
<gene>
    <name evidence="1" type="ORF">JI75_02485</name>
</gene>
<evidence type="ECO:0000313" key="1">
    <source>
        <dbReference type="EMBL" id="AJC11707.1"/>
    </source>
</evidence>
<keyword evidence="2" id="KW-1185">Reference proteome</keyword>
<protein>
    <submittedName>
        <fullName evidence="1">Uncharacterized protein</fullName>
    </submittedName>
</protein>
<sequence>MSGWIDKAEALEDIYNDLDLDCLQELVNETVGEDQAEEVVGAISNLDFEMRDTIRRLFAMACAEDARAADGAEGR</sequence>
<dbReference type="EMBL" id="CP009302">
    <property type="protein sequence ID" value="AJC11707.1"/>
    <property type="molecule type" value="Genomic_DNA"/>
</dbReference>
<name>A0A0A8B9A9_9ACTN</name>
<dbReference type="RefSeq" id="WP_039688463.1">
    <property type="nucleotide sequence ID" value="NZ_CP009302.1"/>
</dbReference>
<evidence type="ECO:0000313" key="2">
    <source>
        <dbReference type="Proteomes" id="UP000031121"/>
    </source>
</evidence>
<dbReference type="KEGG" id="cbac:JI75_02485"/>
<accession>A0A0A8B9A9</accession>
<dbReference type="Proteomes" id="UP000031121">
    <property type="component" value="Chromosome"/>
</dbReference>